<name>A0ACB8Y682_ARCLA</name>
<dbReference type="Proteomes" id="UP001055879">
    <property type="component" value="Linkage Group LG13"/>
</dbReference>
<keyword evidence="2" id="KW-1185">Reference proteome</keyword>
<organism evidence="1 2">
    <name type="scientific">Arctium lappa</name>
    <name type="common">Greater burdock</name>
    <name type="synonym">Lappa major</name>
    <dbReference type="NCBI Taxonomy" id="4217"/>
    <lineage>
        <taxon>Eukaryota</taxon>
        <taxon>Viridiplantae</taxon>
        <taxon>Streptophyta</taxon>
        <taxon>Embryophyta</taxon>
        <taxon>Tracheophyta</taxon>
        <taxon>Spermatophyta</taxon>
        <taxon>Magnoliopsida</taxon>
        <taxon>eudicotyledons</taxon>
        <taxon>Gunneridae</taxon>
        <taxon>Pentapetalae</taxon>
        <taxon>asterids</taxon>
        <taxon>campanulids</taxon>
        <taxon>Asterales</taxon>
        <taxon>Asteraceae</taxon>
        <taxon>Carduoideae</taxon>
        <taxon>Cardueae</taxon>
        <taxon>Arctiinae</taxon>
        <taxon>Arctium</taxon>
    </lineage>
</organism>
<evidence type="ECO:0000313" key="1">
    <source>
        <dbReference type="EMBL" id="KAI3680576.1"/>
    </source>
</evidence>
<gene>
    <name evidence="1" type="ORF">L6452_35349</name>
</gene>
<proteinExistence type="predicted"/>
<comment type="caution">
    <text evidence="1">The sequence shown here is derived from an EMBL/GenBank/DDBJ whole genome shotgun (WGS) entry which is preliminary data.</text>
</comment>
<reference evidence="2" key="1">
    <citation type="journal article" date="2022" name="Mol. Ecol. Resour.">
        <title>The genomes of chicory, endive, great burdock and yacon provide insights into Asteraceae palaeo-polyploidization history and plant inulin production.</title>
        <authorList>
            <person name="Fan W."/>
            <person name="Wang S."/>
            <person name="Wang H."/>
            <person name="Wang A."/>
            <person name="Jiang F."/>
            <person name="Liu H."/>
            <person name="Zhao H."/>
            <person name="Xu D."/>
            <person name="Zhang Y."/>
        </authorList>
    </citation>
    <scope>NUCLEOTIDE SEQUENCE [LARGE SCALE GENOMIC DNA]</scope>
    <source>
        <strain evidence="2">cv. Niubang</strain>
    </source>
</reference>
<dbReference type="EMBL" id="CM042059">
    <property type="protein sequence ID" value="KAI3680576.1"/>
    <property type="molecule type" value="Genomic_DNA"/>
</dbReference>
<evidence type="ECO:0000313" key="2">
    <source>
        <dbReference type="Proteomes" id="UP001055879"/>
    </source>
</evidence>
<sequence length="684" mass="77151">MLILTTKSFSFLIVIIIIIFSPFSVSQEFRADCVADFNFTTNSTYQINRDEVFSSVITSDPNNTYGFYNRSVGETPDQVNLIALCRGDIERDDCQRCINDYGVRLREYCPNQKQGNIIYDTCMIRYSDQILLGSTNFIDGWDSNDGWGPENHENVSDVEQFTEAVDRLWVQLRDEASSGGSLRKYASNVTDGPRSTKIYGLMQCTPFMSQAECYYCLSNAINRTRSCCDGRRGARVLYLSCNIRYQDYPFFNATVSLAPPPSSLLPPLPSPPSGEDNNTTIIIIIVVAIVSLVILVVVFFCVFIRRKRKLERLQLENLVDEDRDLDEIITAESLQHSFGVIKAATNGFSENNKLGQGGFGLVYKGKLKNGQDIAVKRLSKDSGQGELEFKNEVLLLARLQHRNLVRLLGFSLEGSERLLMYEFVQNASLDQFIFDPVKRATLDWQTRYKIIQGVARGLLYLHEDSRLKIIHRDMKASNVLLDASMNAKIADFGMARLFTPEETQGNTSRIVGTYGYMAPEYIMHGQFSVKSDVFSFGVLVLEIVTGHKNHSFQDGMMTEDLLSHAWKSWRDGSSTSLIDSTLNDGSNSMRDMIRCIHIGLLCVQEDVTQRPTMASVVLMLSSLSITLAVPSEPAFFMRTFMNSDKHYSEEYTSNTNDSHPIKSKSNSSQQSIGHDVSLNDMYSR</sequence>
<protein>
    <submittedName>
        <fullName evidence="1">Uncharacterized protein</fullName>
    </submittedName>
</protein>
<reference evidence="1 2" key="2">
    <citation type="journal article" date="2022" name="Mol. Ecol. Resour.">
        <title>The genomes of chicory, endive, great burdock and yacon provide insights into Asteraceae paleo-polyploidization history and plant inulin production.</title>
        <authorList>
            <person name="Fan W."/>
            <person name="Wang S."/>
            <person name="Wang H."/>
            <person name="Wang A."/>
            <person name="Jiang F."/>
            <person name="Liu H."/>
            <person name="Zhao H."/>
            <person name="Xu D."/>
            <person name="Zhang Y."/>
        </authorList>
    </citation>
    <scope>NUCLEOTIDE SEQUENCE [LARGE SCALE GENOMIC DNA]</scope>
    <source>
        <strain evidence="2">cv. Niubang</strain>
    </source>
</reference>
<accession>A0ACB8Y682</accession>